<feature type="region of interest" description="Disordered" evidence="6">
    <location>
        <begin position="1"/>
        <end position="25"/>
    </location>
</feature>
<dbReference type="PANTHER" id="PTHR30417:SF1">
    <property type="entry name" value="N-ACETYLMURAMOYL-L-ALANINE AMIDASE AMID"/>
    <property type="match status" value="1"/>
</dbReference>
<gene>
    <name evidence="8" type="ORF">ZBT109_0079</name>
</gene>
<dbReference type="SUPFAM" id="SSF55846">
    <property type="entry name" value="N-acetylmuramoyl-L-alanine amidase-like"/>
    <property type="match status" value="1"/>
</dbReference>
<comment type="similarity">
    <text evidence="2">Belongs to the N-acetylmuramoyl-L-alanine amidase 2 family.</text>
</comment>
<dbReference type="InterPro" id="IPR002477">
    <property type="entry name" value="Peptidoglycan-bd-like"/>
</dbReference>
<dbReference type="KEGG" id="zpl:ZBT109_0079"/>
<dbReference type="InterPro" id="IPR002502">
    <property type="entry name" value="Amidase_domain"/>
</dbReference>
<dbReference type="InterPro" id="IPR051206">
    <property type="entry name" value="NAMLAA_amidase_2"/>
</dbReference>
<evidence type="ECO:0000256" key="6">
    <source>
        <dbReference type="SAM" id="MobiDB-lite"/>
    </source>
</evidence>
<accession>A0A348HB77</accession>
<dbReference type="PANTHER" id="PTHR30417">
    <property type="entry name" value="N-ACETYLMURAMOYL-L-ALANINE AMIDASE AMID"/>
    <property type="match status" value="1"/>
</dbReference>
<reference evidence="8 9" key="1">
    <citation type="submission" date="2018-09" db="EMBL/GenBank/DDBJ databases">
        <title>Zymobacter palmae IAM14233 (=T109) whole genome analysis.</title>
        <authorList>
            <person name="Yanase H."/>
        </authorList>
    </citation>
    <scope>NUCLEOTIDE SEQUENCE [LARGE SCALE GENOMIC DNA]</scope>
    <source>
        <strain evidence="8 9">IAM14233</strain>
    </source>
</reference>
<dbReference type="InterPro" id="IPR036365">
    <property type="entry name" value="PGBD-like_sf"/>
</dbReference>
<organism evidence="8 9">
    <name type="scientific">Zymobacter palmae</name>
    <dbReference type="NCBI Taxonomy" id="33074"/>
    <lineage>
        <taxon>Bacteria</taxon>
        <taxon>Pseudomonadati</taxon>
        <taxon>Pseudomonadota</taxon>
        <taxon>Gammaproteobacteria</taxon>
        <taxon>Oceanospirillales</taxon>
        <taxon>Halomonadaceae</taxon>
        <taxon>Zymobacter group</taxon>
        <taxon>Zymobacter</taxon>
    </lineage>
</organism>
<proteinExistence type="inferred from homology"/>
<evidence type="ECO:0000256" key="1">
    <source>
        <dbReference type="ARBA" id="ARBA00001561"/>
    </source>
</evidence>
<dbReference type="InterPro" id="IPR036505">
    <property type="entry name" value="Amidase/PGRP_sf"/>
</dbReference>
<dbReference type="Gene3D" id="3.40.80.10">
    <property type="entry name" value="Peptidoglycan recognition protein-like"/>
    <property type="match status" value="1"/>
</dbReference>
<dbReference type="CDD" id="cd06583">
    <property type="entry name" value="PGRP"/>
    <property type="match status" value="1"/>
</dbReference>
<dbReference type="SUPFAM" id="SSF47090">
    <property type="entry name" value="PGBD-like"/>
    <property type="match status" value="1"/>
</dbReference>
<evidence type="ECO:0000256" key="2">
    <source>
        <dbReference type="ARBA" id="ARBA00007553"/>
    </source>
</evidence>
<keyword evidence="4" id="KW-0378">Hydrolase</keyword>
<dbReference type="EMBL" id="AP018933">
    <property type="protein sequence ID" value="BBG28879.1"/>
    <property type="molecule type" value="Genomic_DNA"/>
</dbReference>
<dbReference type="Pfam" id="PF01471">
    <property type="entry name" value="PG_binding_1"/>
    <property type="match status" value="1"/>
</dbReference>
<sequence length="329" mass="35918">MTAVVGCAGEPAKPTTRSPSLKVVDHQPISPPVLQDAFPPRYYSPAEAQKLERRSGYRVDHSLRSSAANARVRTLVIHYTGGDDPAAIRELTGEHVGVHYLIPEQTGIYNSQPVIMQLADEDLRAWHAGVSSWKGRDNLNDTSIGIEIVNPGFTRTETGMVWHPFSSSQINQVVVLAKDIVNRYGITPTDVVGHSDISPGRKLDPGPFFPWKELADAGVGAWPDSATIAAYRQRFDSLGLPAIGDLQNAFSRYGYSLVSSGVMDEKTRQVVAAFQMHFRPADYSGVADAETTAILFALLDKYQGPAVAQQLLGSRFAPKPVPVRAVRRK</sequence>
<dbReference type="GO" id="GO:0009254">
    <property type="term" value="P:peptidoglycan turnover"/>
    <property type="evidence" value="ECO:0007669"/>
    <property type="project" value="TreeGrafter"/>
</dbReference>
<evidence type="ECO:0000256" key="3">
    <source>
        <dbReference type="ARBA" id="ARBA00011901"/>
    </source>
</evidence>
<dbReference type="FunFam" id="3.40.80.10:FF:000003">
    <property type="entry name" value="N-acetylmuramoyl-L-alanine amidase"/>
    <property type="match status" value="1"/>
</dbReference>
<name>A0A348HB77_9GAMM</name>
<feature type="domain" description="N-acetylmuramoyl-L-alanine amidase" evidence="7">
    <location>
        <begin position="61"/>
        <end position="206"/>
    </location>
</feature>
<keyword evidence="5" id="KW-0961">Cell wall biogenesis/degradation</keyword>
<comment type="catalytic activity">
    <reaction evidence="1">
        <text>Hydrolyzes the link between N-acetylmuramoyl residues and L-amino acid residues in certain cell-wall glycopeptides.</text>
        <dbReference type="EC" id="3.5.1.28"/>
    </reaction>
</comment>
<protein>
    <recommendedName>
        <fullName evidence="3">N-acetylmuramoyl-L-alanine amidase</fullName>
        <ecNumber evidence="3">3.5.1.28</ecNumber>
    </recommendedName>
</protein>
<evidence type="ECO:0000259" key="7">
    <source>
        <dbReference type="SMART" id="SM00644"/>
    </source>
</evidence>
<dbReference type="Pfam" id="PF01510">
    <property type="entry name" value="Amidase_2"/>
    <property type="match status" value="1"/>
</dbReference>
<dbReference type="EC" id="3.5.1.28" evidence="3"/>
<dbReference type="Gene3D" id="1.10.101.10">
    <property type="entry name" value="PGBD-like superfamily/PGBD"/>
    <property type="match status" value="1"/>
</dbReference>
<dbReference type="GO" id="GO:0009253">
    <property type="term" value="P:peptidoglycan catabolic process"/>
    <property type="evidence" value="ECO:0007669"/>
    <property type="project" value="InterPro"/>
</dbReference>
<evidence type="ECO:0000256" key="4">
    <source>
        <dbReference type="ARBA" id="ARBA00022801"/>
    </source>
</evidence>
<dbReference type="Proteomes" id="UP000267342">
    <property type="component" value="Chromosome"/>
</dbReference>
<dbReference type="SMART" id="SM00644">
    <property type="entry name" value="Ami_2"/>
    <property type="match status" value="1"/>
</dbReference>
<dbReference type="GO" id="GO:0008745">
    <property type="term" value="F:N-acetylmuramoyl-L-alanine amidase activity"/>
    <property type="evidence" value="ECO:0007669"/>
    <property type="project" value="UniProtKB-EC"/>
</dbReference>
<dbReference type="AlphaFoldDB" id="A0A348HB77"/>
<evidence type="ECO:0000256" key="5">
    <source>
        <dbReference type="ARBA" id="ARBA00023316"/>
    </source>
</evidence>
<evidence type="ECO:0000313" key="8">
    <source>
        <dbReference type="EMBL" id="BBG28879.1"/>
    </source>
</evidence>
<dbReference type="GO" id="GO:0071555">
    <property type="term" value="P:cell wall organization"/>
    <property type="evidence" value="ECO:0007669"/>
    <property type="project" value="UniProtKB-KW"/>
</dbReference>
<dbReference type="GO" id="GO:0019867">
    <property type="term" value="C:outer membrane"/>
    <property type="evidence" value="ECO:0007669"/>
    <property type="project" value="TreeGrafter"/>
</dbReference>
<evidence type="ECO:0000313" key="9">
    <source>
        <dbReference type="Proteomes" id="UP000267342"/>
    </source>
</evidence>
<keyword evidence="9" id="KW-1185">Reference proteome</keyword>
<dbReference type="InterPro" id="IPR036366">
    <property type="entry name" value="PGBDSf"/>
</dbReference>
<dbReference type="STRING" id="1123510.GCA_000620025_00167"/>